<dbReference type="EMBL" id="CP012523">
    <property type="protein sequence ID" value="ALC40058.1"/>
    <property type="molecule type" value="Genomic_DNA"/>
</dbReference>
<feature type="region of interest" description="Disordered" evidence="6">
    <location>
        <begin position="152"/>
        <end position="172"/>
    </location>
</feature>
<feature type="compositionally biased region" description="Acidic residues" evidence="6">
    <location>
        <begin position="66"/>
        <end position="87"/>
    </location>
</feature>
<evidence type="ECO:0000313" key="7">
    <source>
        <dbReference type="EMBL" id="ALC40058.1"/>
    </source>
</evidence>
<accession>A0A0M4E6P6</accession>
<dbReference type="InterPro" id="IPR003923">
    <property type="entry name" value="TAF10"/>
</dbReference>
<dbReference type="PIRSF" id="PIRSF017246">
    <property type="entry name" value="TFIID_TAF10"/>
    <property type="match status" value="1"/>
</dbReference>
<feature type="non-terminal residue" evidence="7">
    <location>
        <position position="1"/>
    </location>
</feature>
<dbReference type="PANTHER" id="PTHR21242:SF0">
    <property type="entry name" value="TRANSCRIPTION INITIATION FACTOR TFIID SUBUNIT 10"/>
    <property type="match status" value="1"/>
</dbReference>
<evidence type="ECO:0000313" key="8">
    <source>
        <dbReference type="Proteomes" id="UP000494163"/>
    </source>
</evidence>
<keyword evidence="4" id="KW-0539">Nucleus</keyword>
<gene>
    <name evidence="7" type="ORF">Dbus_chr2Lg2143</name>
</gene>
<dbReference type="OMA" id="DAYQYSK"/>
<evidence type="ECO:0000256" key="5">
    <source>
        <dbReference type="ARBA" id="ARBA00025730"/>
    </source>
</evidence>
<dbReference type="Pfam" id="PF03540">
    <property type="entry name" value="TAF10"/>
    <property type="match status" value="1"/>
</dbReference>
<evidence type="ECO:0000256" key="6">
    <source>
        <dbReference type="SAM" id="MobiDB-lite"/>
    </source>
</evidence>
<dbReference type="PRINTS" id="PR01443">
    <property type="entry name" value="TFIID30KDSUB"/>
</dbReference>
<keyword evidence="8" id="KW-1185">Reference proteome</keyword>
<dbReference type="SMR" id="A0A0M4E6P6"/>
<organism evidence="7 8">
    <name type="scientific">Drosophila busckii</name>
    <name type="common">Fruit fly</name>
    <dbReference type="NCBI Taxonomy" id="30019"/>
    <lineage>
        <taxon>Eukaryota</taxon>
        <taxon>Metazoa</taxon>
        <taxon>Ecdysozoa</taxon>
        <taxon>Arthropoda</taxon>
        <taxon>Hexapoda</taxon>
        <taxon>Insecta</taxon>
        <taxon>Pterygota</taxon>
        <taxon>Neoptera</taxon>
        <taxon>Endopterygota</taxon>
        <taxon>Diptera</taxon>
        <taxon>Brachycera</taxon>
        <taxon>Muscomorpha</taxon>
        <taxon>Ephydroidea</taxon>
        <taxon>Drosophilidae</taxon>
        <taxon>Drosophila</taxon>
    </lineage>
</organism>
<dbReference type="GO" id="GO:0016251">
    <property type="term" value="F:RNA polymerase II general transcription initiation factor activity"/>
    <property type="evidence" value="ECO:0007669"/>
    <property type="project" value="TreeGrafter"/>
</dbReference>
<keyword evidence="2" id="KW-0805">Transcription regulation</keyword>
<name>A0A0M4E6P6_DROBS</name>
<comment type="subcellular location">
    <subcellularLocation>
        <location evidence="1">Nucleus</location>
    </subcellularLocation>
</comment>
<dbReference type="OrthoDB" id="154356at2759"/>
<dbReference type="GO" id="GO:0000124">
    <property type="term" value="C:SAGA complex"/>
    <property type="evidence" value="ECO:0007669"/>
    <property type="project" value="TreeGrafter"/>
</dbReference>
<reference evidence="7 8" key="1">
    <citation type="submission" date="2015-08" db="EMBL/GenBank/DDBJ databases">
        <title>Ancestral chromatin configuration constrains chromatin evolution on differentiating sex chromosomes in Drosophila.</title>
        <authorList>
            <person name="Zhou Q."/>
            <person name="Bachtrog D."/>
        </authorList>
    </citation>
    <scope>NUCLEOTIDE SEQUENCE [LARGE SCALE GENOMIC DNA]</scope>
    <source>
        <tissue evidence="7">Whole larvae</tissue>
    </source>
</reference>
<comment type="similarity">
    <text evidence="5">Belongs to the TAF10 family.</text>
</comment>
<feature type="compositionally biased region" description="Polar residues" evidence="6">
    <location>
        <begin position="152"/>
        <end position="163"/>
    </location>
</feature>
<evidence type="ECO:0000256" key="1">
    <source>
        <dbReference type="ARBA" id="ARBA00004123"/>
    </source>
</evidence>
<dbReference type="GO" id="GO:0005669">
    <property type="term" value="C:transcription factor TFIID complex"/>
    <property type="evidence" value="ECO:0007669"/>
    <property type="project" value="TreeGrafter"/>
</dbReference>
<dbReference type="CDD" id="cd07982">
    <property type="entry name" value="HFD_TAF10"/>
    <property type="match status" value="1"/>
</dbReference>
<evidence type="ECO:0000256" key="4">
    <source>
        <dbReference type="ARBA" id="ARBA00023242"/>
    </source>
</evidence>
<dbReference type="GO" id="GO:0006367">
    <property type="term" value="P:transcription initiation at RNA polymerase II promoter"/>
    <property type="evidence" value="ECO:0007669"/>
    <property type="project" value="TreeGrafter"/>
</dbReference>
<sequence>RRPRTLSSSLFKKTKTNFACAREKLYNQSTRMASDGEDMNMTPTESEVSAAETENESEDNLHIDAQSDEETDEESLEVEEVPVTSEEVEMDELLTQLEDYAPTMPDALTLSIMQGCGFGAVDPRIVRIVSVCAQKFISDIANDALQHCKTRTTNIQHSSGHSSNKVDKKNPKDRKYTLAMEDLLPALADHGITMRKPQYFV</sequence>
<evidence type="ECO:0000256" key="3">
    <source>
        <dbReference type="ARBA" id="ARBA00023163"/>
    </source>
</evidence>
<dbReference type="AlphaFoldDB" id="A0A0M4E6P6"/>
<protein>
    <submittedName>
        <fullName evidence="7">Taf10</fullName>
    </submittedName>
</protein>
<evidence type="ECO:0000256" key="2">
    <source>
        <dbReference type="ARBA" id="ARBA00023015"/>
    </source>
</evidence>
<dbReference type="PANTHER" id="PTHR21242">
    <property type="entry name" value="TRANSCRIPTION INITIATION FACTOR TFIID SUBUNIT 10"/>
    <property type="match status" value="1"/>
</dbReference>
<keyword evidence="3" id="KW-0804">Transcription</keyword>
<dbReference type="GO" id="GO:1990841">
    <property type="term" value="F:promoter-specific chromatin binding"/>
    <property type="evidence" value="ECO:0007669"/>
    <property type="project" value="TreeGrafter"/>
</dbReference>
<dbReference type="STRING" id="30019.A0A0M4E6P6"/>
<proteinExistence type="inferred from homology"/>
<dbReference type="Proteomes" id="UP000494163">
    <property type="component" value="Chromosome 2L"/>
</dbReference>
<feature type="region of interest" description="Disordered" evidence="6">
    <location>
        <begin position="24"/>
        <end position="87"/>
    </location>
</feature>